<accession>C8VPN0</accession>
<name>Q5BCB0_EMENI</name>
<feature type="region of interest" description="Disordered" evidence="7">
    <location>
        <begin position="545"/>
        <end position="578"/>
    </location>
</feature>
<dbReference type="SMART" id="SM00066">
    <property type="entry name" value="GAL4"/>
    <property type="match status" value="2"/>
</dbReference>
<evidence type="ECO:0000256" key="1">
    <source>
        <dbReference type="ARBA" id="ARBA00022723"/>
    </source>
</evidence>
<evidence type="ECO:0000256" key="5">
    <source>
        <dbReference type="ARBA" id="ARBA00023163"/>
    </source>
</evidence>
<feature type="compositionally biased region" description="Basic and acidic residues" evidence="7">
    <location>
        <begin position="545"/>
        <end position="563"/>
    </location>
</feature>
<dbReference type="InterPro" id="IPR007219">
    <property type="entry name" value="XnlR_reg_dom"/>
</dbReference>
<dbReference type="Gene3D" id="4.10.240.10">
    <property type="entry name" value="Zn(2)-C6 fungal-type DNA-binding domain"/>
    <property type="match status" value="2"/>
</dbReference>
<dbReference type="RefSeq" id="XP_659424.1">
    <property type="nucleotide sequence ID" value="XM_654332.1"/>
</dbReference>
<dbReference type="EMBL" id="BN001307">
    <property type="protein sequence ID" value="CBF85624.1"/>
    <property type="molecule type" value="Genomic_DNA"/>
</dbReference>
<dbReference type="InterPro" id="IPR051430">
    <property type="entry name" value="Fungal_TF_Env_Response"/>
</dbReference>
<gene>
    <name evidence="9" type="ORF">ANIA_01820</name>
</gene>
<keyword evidence="4" id="KW-0238">DNA-binding</keyword>
<dbReference type="InterPro" id="IPR001138">
    <property type="entry name" value="Zn2Cys6_DnaBD"/>
</dbReference>
<dbReference type="Pfam" id="PF04082">
    <property type="entry name" value="Fungal_trans"/>
    <property type="match status" value="1"/>
</dbReference>
<reference evidence="10" key="2">
    <citation type="journal article" date="2009" name="Fungal Genet. Biol.">
        <title>The 2008 update of the Aspergillus nidulans genome annotation: a community effort.</title>
        <authorList>
            <person name="Wortman J.R."/>
            <person name="Gilsenan J.M."/>
            <person name="Joardar V."/>
            <person name="Deegan J."/>
            <person name="Clutterbuck J."/>
            <person name="Andersen M.R."/>
            <person name="Archer D."/>
            <person name="Bencina M."/>
            <person name="Braus G."/>
            <person name="Coutinho P."/>
            <person name="von Dohren H."/>
            <person name="Doonan J."/>
            <person name="Driessen A.J."/>
            <person name="Durek P."/>
            <person name="Espeso E."/>
            <person name="Fekete E."/>
            <person name="Flipphi M."/>
            <person name="Estrada C.G."/>
            <person name="Geysens S."/>
            <person name="Goldman G."/>
            <person name="de Groot P.W."/>
            <person name="Hansen K."/>
            <person name="Harris S.D."/>
            <person name="Heinekamp T."/>
            <person name="Helmstaedt K."/>
            <person name="Henrissat B."/>
            <person name="Hofmann G."/>
            <person name="Homan T."/>
            <person name="Horio T."/>
            <person name="Horiuchi H."/>
            <person name="James S."/>
            <person name="Jones M."/>
            <person name="Karaffa L."/>
            <person name="Karanyi Z."/>
            <person name="Kato M."/>
            <person name="Keller N."/>
            <person name="Kelly D.E."/>
            <person name="Kiel J.A."/>
            <person name="Kim J.M."/>
            <person name="van der Klei I.J."/>
            <person name="Klis F.M."/>
            <person name="Kovalchuk A."/>
            <person name="Krasevec N."/>
            <person name="Kubicek C.P."/>
            <person name="Liu B."/>
            <person name="Maccabe A."/>
            <person name="Meyer V."/>
            <person name="Mirabito P."/>
            <person name="Miskei M."/>
            <person name="Mos M."/>
            <person name="Mullins J."/>
            <person name="Nelson D.R."/>
            <person name="Nielsen J."/>
            <person name="Oakley B.R."/>
            <person name="Osmani S.A."/>
            <person name="Pakula T."/>
            <person name="Paszewski A."/>
            <person name="Paulsen I."/>
            <person name="Pilsyk S."/>
            <person name="Pocsi I."/>
            <person name="Punt P.J."/>
            <person name="Ram A.F."/>
            <person name="Ren Q."/>
            <person name="Robellet X."/>
            <person name="Robson G."/>
            <person name="Seiboth B."/>
            <person name="van Solingen P."/>
            <person name="Specht T."/>
            <person name="Sun J."/>
            <person name="Taheri-Talesh N."/>
            <person name="Takeshita N."/>
            <person name="Ussery D."/>
            <person name="vanKuyk P.A."/>
            <person name="Visser H."/>
            <person name="van de Vondervoort P.J."/>
            <person name="de Vries R.P."/>
            <person name="Walton J."/>
            <person name="Xiang X."/>
            <person name="Xiong Y."/>
            <person name="Zeng A.P."/>
            <person name="Brandt B.W."/>
            <person name="Cornell M.J."/>
            <person name="van den Hondel C.A."/>
            <person name="Visser J."/>
            <person name="Oliver S.G."/>
            <person name="Turner G."/>
        </authorList>
    </citation>
    <scope>GENOME REANNOTATION</scope>
    <source>
        <strain evidence="10">FGSC A4 / ATCC 38163 / CBS 112.46 / NRRL 194 / M139</strain>
    </source>
</reference>
<keyword evidence="3" id="KW-0805">Transcription regulation</keyword>
<dbReference type="SUPFAM" id="SSF57701">
    <property type="entry name" value="Zn2/Cys6 DNA-binding domain"/>
    <property type="match status" value="2"/>
</dbReference>
<dbReference type="GO" id="GO:0005634">
    <property type="term" value="C:nucleus"/>
    <property type="evidence" value="ECO:0000318"/>
    <property type="project" value="GO_Central"/>
</dbReference>
<evidence type="ECO:0000313" key="10">
    <source>
        <dbReference type="Proteomes" id="UP000000560"/>
    </source>
</evidence>
<dbReference type="eggNOG" id="ENOG502SMMJ">
    <property type="taxonomic scope" value="Eukaryota"/>
</dbReference>
<feature type="domain" description="Zn(2)-C6 fungal-type" evidence="8">
    <location>
        <begin position="506"/>
        <end position="538"/>
    </location>
</feature>
<evidence type="ECO:0000256" key="6">
    <source>
        <dbReference type="ARBA" id="ARBA00023242"/>
    </source>
</evidence>
<feature type="region of interest" description="Disordered" evidence="7">
    <location>
        <begin position="134"/>
        <end position="159"/>
    </location>
</feature>
<keyword evidence="10" id="KW-1185">Reference proteome</keyword>
<dbReference type="AlphaFoldDB" id="Q5BCB0"/>
<evidence type="ECO:0000256" key="3">
    <source>
        <dbReference type="ARBA" id="ARBA00023015"/>
    </source>
</evidence>
<dbReference type="Proteomes" id="UP000000560">
    <property type="component" value="Chromosome VII"/>
</dbReference>
<evidence type="ECO:0000256" key="7">
    <source>
        <dbReference type="SAM" id="MobiDB-lite"/>
    </source>
</evidence>
<dbReference type="GeneID" id="2874669"/>
<dbReference type="GO" id="GO:0000978">
    <property type="term" value="F:RNA polymerase II cis-regulatory region sequence-specific DNA binding"/>
    <property type="evidence" value="ECO:0000318"/>
    <property type="project" value="GO_Central"/>
</dbReference>
<dbReference type="PANTHER" id="PTHR31944">
    <property type="entry name" value="HEME-RESPONSIVE ZINC FINGER TRANSCRIPTION FACTOR HAP1"/>
    <property type="match status" value="1"/>
</dbReference>
<evidence type="ECO:0000313" key="9">
    <source>
        <dbReference type="EMBL" id="CBF85624.1"/>
    </source>
</evidence>
<dbReference type="InParanoid" id="Q5BCB0"/>
<proteinExistence type="predicted"/>
<accession>Q5BCB0</accession>
<feature type="region of interest" description="Disordered" evidence="7">
    <location>
        <begin position="827"/>
        <end position="847"/>
    </location>
</feature>
<dbReference type="InterPro" id="IPR036864">
    <property type="entry name" value="Zn2-C6_fun-type_DNA-bd_sf"/>
</dbReference>
<dbReference type="HOGENOM" id="CLU_294403_0_0_1"/>
<dbReference type="GO" id="GO:0006351">
    <property type="term" value="P:DNA-templated transcription"/>
    <property type="evidence" value="ECO:0007669"/>
    <property type="project" value="InterPro"/>
</dbReference>
<evidence type="ECO:0000256" key="4">
    <source>
        <dbReference type="ARBA" id="ARBA00023125"/>
    </source>
</evidence>
<dbReference type="CDD" id="cd12148">
    <property type="entry name" value="fungal_TF_MHR"/>
    <property type="match status" value="1"/>
</dbReference>
<dbReference type="PROSITE" id="PS00463">
    <property type="entry name" value="ZN2_CY6_FUNGAL_1"/>
    <property type="match status" value="1"/>
</dbReference>
<dbReference type="KEGG" id="ani:ANIA_01820"/>
<keyword evidence="1" id="KW-0479">Metal-binding</keyword>
<dbReference type="GO" id="GO:0001228">
    <property type="term" value="F:DNA-binding transcription activator activity, RNA polymerase II-specific"/>
    <property type="evidence" value="ECO:0000318"/>
    <property type="project" value="GO_Central"/>
</dbReference>
<feature type="domain" description="Zn(2)-C6 fungal-type" evidence="8">
    <location>
        <begin position="58"/>
        <end position="88"/>
    </location>
</feature>
<dbReference type="Pfam" id="PF00172">
    <property type="entry name" value="Zn_clus"/>
    <property type="match status" value="2"/>
</dbReference>
<dbReference type="CDD" id="cd00067">
    <property type="entry name" value="GAL4"/>
    <property type="match status" value="2"/>
</dbReference>
<dbReference type="PANTHER" id="PTHR31944:SF129">
    <property type="entry name" value="ASPYRIDONES CLUSTER REGULATOR APDR-RELATED"/>
    <property type="match status" value="1"/>
</dbReference>
<sequence>MAPTSEIFSHHHHHLLLHYSCSALNPTNALVKPVSGVRAAVKKMSSVERDNPPPRRKSCDACRAAKRRCDLALPACFRCLRRNIVCVYPGLPAPDQIPELLAVLNGQGTAEPDESIFVDQFAFDAVPEPGLPSVVDLDRGLGPSSRPSPSPPPADQARTYTVPVPVYTSAGQMVHVRSEMTFTLSELMSSRFQYAIDILKDTPRMMVTENQTAWSHAQLYGNGMPRVMQGAYACCALYITKNLINGPMITAHIHSRHQELALSPLPATPPDLLAHTQALLLYQIMHLFDADLHAANTASSLDTLSISALQAAASLLFNSTHFPPSLDQGLDTDGPDSNPSPSILPPTVTSPAPFWTLWIFEESARRTILFTFYFIQILRLVRGDKDMRCDGKLGLLHSWYASAYLWNAASAAEFAEAWTGKKHFIWRGAPLCLLIPSFRCRVPSTPIMVVAYSCGLRQLGHIGPVLLYGRAGPFIPLNTRVDNFVAPSTMTDSPQTTRKRLRPSYNCTECRRRKVKCDRSRPSCGQCRALDLTSACLYEDNPRRLTVDRDTPKNNHSSEEQRRSCVTGEDMPASSGGIHGAMSKTRVFGHGHWMNTFSLAFSSLVNGASSDEAAETVFECKRLAQMIKQQRPSRRCLPPDLYTSLPDRGVMDALVELYFTTFESCYGILDYYSFMEEYRTSLASGESADRSFLLLILLIMTVAGPLHSKASVRSEVAAYARIWIDIAQTWLSAPLEKDRLSLKAVQVHCLLALSRQVNQVGSDLVWISAGSLLRMAMQMGLHQDPDQLGHMDSRQKHMRRRLWYTIMELNVQAAIDSGMPPMITDADYTTRPPPDEMADSDAATADGQPSLQGVLASSLSVRLRVTKVINSMQEEPSYDQVLELGGQLASACFEAARVINQTACGSSTFTSSFCSHLLRRFTLCLHYRYAIRARSNPLYSHSRHACLEAALDLVTLLEDSVYSQLLVTGGGMFATLLPGARWSFSWNWLQMPKKMPPSSQRDVIELAKNHSCEMRVALCSTQRIGWYTGT</sequence>
<keyword evidence="2" id="KW-0862">Zinc</keyword>
<keyword evidence="5" id="KW-0804">Transcription</keyword>
<evidence type="ECO:0000259" key="8">
    <source>
        <dbReference type="PROSITE" id="PS50048"/>
    </source>
</evidence>
<dbReference type="SMART" id="SM00906">
    <property type="entry name" value="Fungal_trans"/>
    <property type="match status" value="1"/>
</dbReference>
<reference evidence="10" key="1">
    <citation type="journal article" date="2005" name="Nature">
        <title>Sequencing of Aspergillus nidulans and comparative analysis with A. fumigatus and A. oryzae.</title>
        <authorList>
            <person name="Galagan J.E."/>
            <person name="Calvo S.E."/>
            <person name="Cuomo C."/>
            <person name="Ma L.J."/>
            <person name="Wortman J.R."/>
            <person name="Batzoglou S."/>
            <person name="Lee S.I."/>
            <person name="Basturkmen M."/>
            <person name="Spevak C.C."/>
            <person name="Clutterbuck J."/>
            <person name="Kapitonov V."/>
            <person name="Jurka J."/>
            <person name="Scazzocchio C."/>
            <person name="Farman M."/>
            <person name="Butler J."/>
            <person name="Purcell S."/>
            <person name="Harris S."/>
            <person name="Braus G.H."/>
            <person name="Draht O."/>
            <person name="Busch S."/>
            <person name="D'Enfert C."/>
            <person name="Bouchier C."/>
            <person name="Goldman G.H."/>
            <person name="Bell-Pedersen D."/>
            <person name="Griffiths-Jones S."/>
            <person name="Doonan J.H."/>
            <person name="Yu J."/>
            <person name="Vienken K."/>
            <person name="Pain A."/>
            <person name="Freitag M."/>
            <person name="Selker E.U."/>
            <person name="Archer D.B."/>
            <person name="Penalva M.A."/>
            <person name="Oakley B.R."/>
            <person name="Momany M."/>
            <person name="Tanaka T."/>
            <person name="Kumagai T."/>
            <person name="Asai K."/>
            <person name="Machida M."/>
            <person name="Nierman W.C."/>
            <person name="Denning D.W."/>
            <person name="Caddick M."/>
            <person name="Hynes M."/>
            <person name="Paoletti M."/>
            <person name="Fischer R."/>
            <person name="Miller B."/>
            <person name="Dyer P."/>
            <person name="Sachs M.S."/>
            <person name="Osmani S.A."/>
            <person name="Birren B.W."/>
        </authorList>
    </citation>
    <scope>NUCLEOTIDE SEQUENCE [LARGE SCALE GENOMIC DNA]</scope>
    <source>
        <strain evidence="10">FGSC A4 / ATCC 38163 / CBS 112.46 / NRRL 194 / M139</strain>
    </source>
</reference>
<evidence type="ECO:0000256" key="2">
    <source>
        <dbReference type="ARBA" id="ARBA00022833"/>
    </source>
</evidence>
<dbReference type="PROSITE" id="PS50048">
    <property type="entry name" value="ZN2_CY6_FUNGAL_2"/>
    <property type="match status" value="2"/>
</dbReference>
<organism evidence="9 10">
    <name type="scientific">Emericella nidulans (strain FGSC A4 / ATCC 38163 / CBS 112.46 / NRRL 194 / M139)</name>
    <name type="common">Aspergillus nidulans</name>
    <dbReference type="NCBI Taxonomy" id="227321"/>
    <lineage>
        <taxon>Eukaryota</taxon>
        <taxon>Fungi</taxon>
        <taxon>Dikarya</taxon>
        <taxon>Ascomycota</taxon>
        <taxon>Pezizomycotina</taxon>
        <taxon>Eurotiomycetes</taxon>
        <taxon>Eurotiomycetidae</taxon>
        <taxon>Eurotiales</taxon>
        <taxon>Aspergillaceae</taxon>
        <taxon>Aspergillus</taxon>
        <taxon>Aspergillus subgen. Nidulantes</taxon>
    </lineage>
</organism>
<protein>
    <submittedName>
        <fullName evidence="9">Zn(II)2Cys6 transcription factor (Eurofung)</fullName>
    </submittedName>
</protein>
<keyword evidence="6" id="KW-0539">Nucleus</keyword>
<dbReference type="OrthoDB" id="4337792at2759"/>
<dbReference type="GO" id="GO:0008270">
    <property type="term" value="F:zinc ion binding"/>
    <property type="evidence" value="ECO:0007669"/>
    <property type="project" value="InterPro"/>
</dbReference>
<dbReference type="GO" id="GO:0006357">
    <property type="term" value="P:regulation of transcription by RNA polymerase II"/>
    <property type="evidence" value="ECO:0000318"/>
    <property type="project" value="GO_Central"/>
</dbReference>